<dbReference type="Proteomes" id="UP001597013">
    <property type="component" value="Unassembled WGS sequence"/>
</dbReference>
<dbReference type="Gene3D" id="2.40.160.20">
    <property type="match status" value="1"/>
</dbReference>
<sequence length="349" mass="40475">MAQTEEKKPVSVDFSPFYGTILQHNPDISHLITEHPTGFILSYNRKTYGFNDWERRYNYPDWGFSMAYQDMKNYNLGEVFSLYGHFNFYFLNRSLVFRIGQGIAYANKPYDKNDNFLNNAYGSHLLSSTYLKFDYIKENIYKGLGVNAGVTIIHYSNANLRAPNNSTNTFAFSAGLNYTFDGENFPEYIPEGERTKYSEPVKYNFVFRSGINESDVNGSGQFPFYVFTAFADKRINHKSTFLVGTELFVSYFLKEFVEHQSIAFPENNVSADTDFKRVGIFAGHELRFNKIAFITHLGYYLYWPVEFESRIYNRLGLKRYFSDKWFGVINVHSHGAKAEAVEFGVGIRL</sequence>
<proteinExistence type="predicted"/>
<protein>
    <submittedName>
        <fullName evidence="1">Acyloxyacyl hydrolase</fullName>
    </submittedName>
</protein>
<keyword evidence="2" id="KW-1185">Reference proteome</keyword>
<dbReference type="GO" id="GO:0016787">
    <property type="term" value="F:hydrolase activity"/>
    <property type="evidence" value="ECO:0007669"/>
    <property type="project" value="UniProtKB-KW"/>
</dbReference>
<dbReference type="Pfam" id="PF09411">
    <property type="entry name" value="PagL"/>
    <property type="match status" value="1"/>
</dbReference>
<dbReference type="RefSeq" id="WP_386127294.1">
    <property type="nucleotide sequence ID" value="NZ_JBHTJL010000003.1"/>
</dbReference>
<evidence type="ECO:0000313" key="2">
    <source>
        <dbReference type="Proteomes" id="UP001597013"/>
    </source>
</evidence>
<comment type="caution">
    <text evidence="1">The sequence shown here is derived from an EMBL/GenBank/DDBJ whole genome shotgun (WGS) entry which is preliminary data.</text>
</comment>
<organism evidence="1 2">
    <name type="scientific">Winogradskyella litorisediminis</name>
    <dbReference type="NCBI Taxonomy" id="1156618"/>
    <lineage>
        <taxon>Bacteria</taxon>
        <taxon>Pseudomonadati</taxon>
        <taxon>Bacteroidota</taxon>
        <taxon>Flavobacteriia</taxon>
        <taxon>Flavobacteriales</taxon>
        <taxon>Flavobacteriaceae</taxon>
        <taxon>Winogradskyella</taxon>
    </lineage>
</organism>
<keyword evidence="1" id="KW-0378">Hydrolase</keyword>
<reference evidence="2" key="1">
    <citation type="journal article" date="2019" name="Int. J. Syst. Evol. Microbiol.">
        <title>The Global Catalogue of Microorganisms (GCM) 10K type strain sequencing project: providing services to taxonomists for standard genome sequencing and annotation.</title>
        <authorList>
            <consortium name="The Broad Institute Genomics Platform"/>
            <consortium name="The Broad Institute Genome Sequencing Center for Infectious Disease"/>
            <person name="Wu L."/>
            <person name="Ma J."/>
        </authorList>
    </citation>
    <scope>NUCLEOTIDE SEQUENCE [LARGE SCALE GENOMIC DNA]</scope>
    <source>
        <strain evidence="2">CCUG 62215</strain>
    </source>
</reference>
<accession>A0ABW3N2S6</accession>
<dbReference type="InterPro" id="IPR018550">
    <property type="entry name" value="Lipid-A_deacylase-rel"/>
</dbReference>
<name>A0ABW3N2S6_9FLAO</name>
<evidence type="ECO:0000313" key="1">
    <source>
        <dbReference type="EMBL" id="MFD1061927.1"/>
    </source>
</evidence>
<gene>
    <name evidence="1" type="ORF">ACFQ1Q_01615</name>
</gene>
<dbReference type="EMBL" id="JBHTJL010000003">
    <property type="protein sequence ID" value="MFD1061927.1"/>
    <property type="molecule type" value="Genomic_DNA"/>
</dbReference>